<evidence type="ECO:0000256" key="2">
    <source>
        <dbReference type="ARBA" id="ARBA00022692"/>
    </source>
</evidence>
<dbReference type="CDD" id="cd17502">
    <property type="entry name" value="MFS_Azr1_MDR_like"/>
    <property type="match status" value="1"/>
</dbReference>
<keyword evidence="4 5" id="KW-0472">Membrane</keyword>
<evidence type="ECO:0000259" key="6">
    <source>
        <dbReference type="PROSITE" id="PS50850"/>
    </source>
</evidence>
<evidence type="ECO:0000313" key="7">
    <source>
        <dbReference type="EMBL" id="TWF97040.1"/>
    </source>
</evidence>
<dbReference type="InterPro" id="IPR020846">
    <property type="entry name" value="MFS_dom"/>
</dbReference>
<dbReference type="RefSeq" id="WP_145903315.1">
    <property type="nucleotide sequence ID" value="NZ_BAAAMZ010000043.1"/>
</dbReference>
<dbReference type="PANTHER" id="PTHR23501">
    <property type="entry name" value="MAJOR FACILITATOR SUPERFAMILY"/>
    <property type="match status" value="1"/>
</dbReference>
<keyword evidence="3 5" id="KW-1133">Transmembrane helix</keyword>
<keyword evidence="8" id="KW-1185">Reference proteome</keyword>
<comment type="subcellular location">
    <subcellularLocation>
        <location evidence="1">Cell membrane</location>
        <topology evidence="1">Multi-pass membrane protein</topology>
    </subcellularLocation>
</comment>
<dbReference type="PROSITE" id="PS50850">
    <property type="entry name" value="MFS"/>
    <property type="match status" value="1"/>
</dbReference>
<organism evidence="7 8">
    <name type="scientific">Kitasatospora viridis</name>
    <dbReference type="NCBI Taxonomy" id="281105"/>
    <lineage>
        <taxon>Bacteria</taxon>
        <taxon>Bacillati</taxon>
        <taxon>Actinomycetota</taxon>
        <taxon>Actinomycetes</taxon>
        <taxon>Kitasatosporales</taxon>
        <taxon>Streptomycetaceae</taxon>
        <taxon>Kitasatospora</taxon>
    </lineage>
</organism>
<dbReference type="Gene3D" id="1.20.1720.10">
    <property type="entry name" value="Multidrug resistance protein D"/>
    <property type="match status" value="1"/>
</dbReference>
<gene>
    <name evidence="7" type="ORF">FHX73_11815</name>
</gene>
<feature type="transmembrane region" description="Helical" evidence="5">
    <location>
        <begin position="273"/>
        <end position="296"/>
    </location>
</feature>
<feature type="transmembrane region" description="Helical" evidence="5">
    <location>
        <begin position="172"/>
        <end position="192"/>
    </location>
</feature>
<feature type="transmembrane region" description="Helical" evidence="5">
    <location>
        <begin position="82"/>
        <end position="99"/>
    </location>
</feature>
<feature type="transmembrane region" description="Helical" evidence="5">
    <location>
        <begin position="478"/>
        <end position="499"/>
    </location>
</feature>
<dbReference type="Pfam" id="PF07690">
    <property type="entry name" value="MFS_1"/>
    <property type="match status" value="1"/>
</dbReference>
<feature type="transmembrane region" description="Helical" evidence="5">
    <location>
        <begin position="339"/>
        <end position="355"/>
    </location>
</feature>
<dbReference type="AlphaFoldDB" id="A0A561UCG3"/>
<dbReference type="PANTHER" id="PTHR23501:SF197">
    <property type="entry name" value="COMD"/>
    <property type="match status" value="1"/>
</dbReference>
<comment type="caution">
    <text evidence="7">The sequence shown here is derived from an EMBL/GenBank/DDBJ whole genome shotgun (WGS) entry which is preliminary data.</text>
</comment>
<dbReference type="GO" id="GO:0005886">
    <property type="term" value="C:plasma membrane"/>
    <property type="evidence" value="ECO:0007669"/>
    <property type="project" value="UniProtKB-SubCell"/>
</dbReference>
<dbReference type="InterPro" id="IPR011701">
    <property type="entry name" value="MFS"/>
</dbReference>
<evidence type="ECO:0000256" key="1">
    <source>
        <dbReference type="ARBA" id="ARBA00004651"/>
    </source>
</evidence>
<dbReference type="Proteomes" id="UP000317940">
    <property type="component" value="Unassembled WGS sequence"/>
</dbReference>
<feature type="domain" description="Major facilitator superfamily (MFS) profile" evidence="6">
    <location>
        <begin position="17"/>
        <end position="504"/>
    </location>
</feature>
<reference evidence="7 8" key="1">
    <citation type="submission" date="2019-06" db="EMBL/GenBank/DDBJ databases">
        <title>Sequencing the genomes of 1000 actinobacteria strains.</title>
        <authorList>
            <person name="Klenk H.-P."/>
        </authorList>
    </citation>
    <scope>NUCLEOTIDE SEQUENCE [LARGE SCALE GENOMIC DNA]</scope>
    <source>
        <strain evidence="7 8">DSM 44826</strain>
    </source>
</reference>
<keyword evidence="2 5" id="KW-0812">Transmembrane</keyword>
<dbReference type="InterPro" id="IPR036259">
    <property type="entry name" value="MFS_trans_sf"/>
</dbReference>
<dbReference type="SUPFAM" id="SSF103473">
    <property type="entry name" value="MFS general substrate transporter"/>
    <property type="match status" value="1"/>
</dbReference>
<dbReference type="PRINTS" id="PR01036">
    <property type="entry name" value="TCRTETB"/>
</dbReference>
<evidence type="ECO:0000313" key="8">
    <source>
        <dbReference type="Proteomes" id="UP000317940"/>
    </source>
</evidence>
<proteinExistence type="predicted"/>
<evidence type="ECO:0000256" key="5">
    <source>
        <dbReference type="SAM" id="Phobius"/>
    </source>
</evidence>
<dbReference type="EMBL" id="VIWT01000001">
    <property type="protein sequence ID" value="TWF97040.1"/>
    <property type="molecule type" value="Genomic_DNA"/>
</dbReference>
<dbReference type="GO" id="GO:0022857">
    <property type="term" value="F:transmembrane transporter activity"/>
    <property type="evidence" value="ECO:0007669"/>
    <property type="project" value="InterPro"/>
</dbReference>
<protein>
    <submittedName>
        <fullName evidence="7">EmrB/QacA subfamily drug resistance transporter</fullName>
    </submittedName>
</protein>
<feature type="transmembrane region" description="Helical" evidence="5">
    <location>
        <begin position="367"/>
        <end position="388"/>
    </location>
</feature>
<feature type="transmembrane region" description="Helical" evidence="5">
    <location>
        <begin position="204"/>
        <end position="223"/>
    </location>
</feature>
<feature type="transmembrane region" description="Helical" evidence="5">
    <location>
        <begin position="308"/>
        <end position="332"/>
    </location>
</feature>
<dbReference type="OrthoDB" id="7375466at2"/>
<feature type="transmembrane region" description="Helical" evidence="5">
    <location>
        <begin position="235"/>
        <end position="252"/>
    </location>
</feature>
<dbReference type="Gene3D" id="1.20.1250.20">
    <property type="entry name" value="MFS general substrate transporter like domains"/>
    <property type="match status" value="1"/>
</dbReference>
<accession>A0A561UCG3</accession>
<sequence length="527" mass="54859">MATDQPGKLNSWQLKSVLTVLLTGQLLSALDQTVVGTTLPTLVGRIGGLDKLTLVMTVYLATSTVAAPLYGSLADRYGPKSAYLASIGLFTAGSLAVGLSGNIVELTLFRALQGLGAGGLVVLAFTISATVVPPRLLGRIQGLVGAMYALASLVGPLVGGAFTQYLSWRWCFLINVPIGLASLAAVALQLRLPAVARSERRVDYRGAGLLTAAVSALLVAAVLGGSTLSWTSPQVLALLAGAAVLAVAFVVNERRAAQPLLPLHLFRKPEIGLAMAITFVVGTAMFGAFVFLPLYLQVVRGDGPTTGGLQLLPLMIAVMAGSGLSGWLIAVVLGRTKRVVLLGIATMTVSLYLFSRLDAGTPRWELWLFEAVMGAGMGMVVSKLIILVQNSAGRSEIGTITAQAAFFRIIGAAIGTAVFGAVLEGRLRHWRGQLFGGGAGSLPNGQQVVFQNPQAVRALAATDPEAHRRVVDAFAHSLQSVFLVAVPVMLIAFALALFLPDTQLSAAGGHRAAAHPHTDEPEGIPTP</sequence>
<evidence type="ECO:0000256" key="4">
    <source>
        <dbReference type="ARBA" id="ARBA00023136"/>
    </source>
</evidence>
<evidence type="ECO:0000256" key="3">
    <source>
        <dbReference type="ARBA" id="ARBA00022989"/>
    </source>
</evidence>
<name>A0A561UCG3_9ACTN</name>
<feature type="transmembrane region" description="Helical" evidence="5">
    <location>
        <begin position="400"/>
        <end position="423"/>
    </location>
</feature>
<feature type="transmembrane region" description="Helical" evidence="5">
    <location>
        <begin position="111"/>
        <end position="132"/>
    </location>
</feature>
<feature type="transmembrane region" description="Helical" evidence="5">
    <location>
        <begin position="144"/>
        <end position="166"/>
    </location>
</feature>
<feature type="transmembrane region" description="Helical" evidence="5">
    <location>
        <begin position="52"/>
        <end position="70"/>
    </location>
</feature>